<accession>A0A089MJK6</accession>
<organism evidence="1 2">
    <name type="scientific">Paenibacillus graminis</name>
    <dbReference type="NCBI Taxonomy" id="189425"/>
    <lineage>
        <taxon>Bacteria</taxon>
        <taxon>Bacillati</taxon>
        <taxon>Bacillota</taxon>
        <taxon>Bacilli</taxon>
        <taxon>Bacillales</taxon>
        <taxon>Paenibacillaceae</taxon>
        <taxon>Paenibacillus</taxon>
    </lineage>
</organism>
<keyword evidence="2" id="KW-1185">Reference proteome</keyword>
<dbReference type="KEGG" id="pgm:PGRAT_32055"/>
<dbReference type="AlphaFoldDB" id="A0A089MJK6"/>
<dbReference type="STRING" id="189425.PGRAT_32055"/>
<dbReference type="eggNOG" id="COG0438">
    <property type="taxonomic scope" value="Bacteria"/>
</dbReference>
<dbReference type="RefSeq" id="WP_025705696.1">
    <property type="nucleotide sequence ID" value="NZ_CP009287.1"/>
</dbReference>
<dbReference type="OrthoDB" id="1883113at2"/>
<name>A0A089MJK6_9BACL</name>
<sequence length="522" mass="59920">MKNLFIQLQHFLNVIQASNNNVTTEYLEAKNNCLEEYNEKCKQLGKDKVIEEIKNSFAGDYSSQLFLLSVLIKELNDFDALLYLLDILCTEEISLDELKHYKTQVIAMLNNKVTTNLDKDIYFKQRQLNSKINKLWRDELGLELPYVPLKERNSNRIVIVTNQLLGVEHAPTRILLELISILQAVYNMQVYTVVAFDQNYDYGNCISPIFLNRIQQLDRFFELDCGSPSMVIGYQIVIDENNINEQRELVEAIYDYNPMFIWKLGSIENFADLFNGVFTLMSMNLTKQLVVSESDILLRYLKGDKKSTYEIERFIEEKKQNIIDFRIPYIPEDNGKEVAKYDSLPEGAFPIVIAGNRLQSELNNIAVDMLEAILEISDSIYFIFIGQVSLDQVTTNKKLISRSRCMGYSDNFYRAVGEGKLFLNLPRSGAAAGAICSIFQGIPVVTLPNCDVASAVGEEFECETLEDMVNQVKRYVTDSEFYQHKRNAALKKAEEEKQINLVDQVGKILSEAKQLIEKKEIV</sequence>
<reference evidence="1 2" key="1">
    <citation type="submission" date="2014-08" db="EMBL/GenBank/DDBJ databases">
        <title>Comparative genomics of the Paenibacillus odorifer group.</title>
        <authorList>
            <person name="den Bakker H.C."/>
            <person name="Tsai Y.-C."/>
            <person name="Martin N."/>
            <person name="Korlach J."/>
            <person name="Wiedmann M."/>
        </authorList>
    </citation>
    <scope>NUCLEOTIDE SEQUENCE [LARGE SCALE GENOMIC DNA]</scope>
    <source>
        <strain evidence="1 2">DSM 15220</strain>
    </source>
</reference>
<gene>
    <name evidence="1" type="ORF">PGRAT_32055</name>
</gene>
<dbReference type="EMBL" id="CP009287">
    <property type="protein sequence ID" value="AIQ71708.1"/>
    <property type="molecule type" value="Genomic_DNA"/>
</dbReference>
<evidence type="ECO:0000313" key="1">
    <source>
        <dbReference type="EMBL" id="AIQ71708.1"/>
    </source>
</evidence>
<dbReference type="HOGENOM" id="CLU_032107_0_0_9"/>
<evidence type="ECO:0000313" key="2">
    <source>
        <dbReference type="Proteomes" id="UP000029500"/>
    </source>
</evidence>
<protein>
    <recommendedName>
        <fullName evidence="3">Glycosyl transferase family 1 domain-containing protein</fullName>
    </recommendedName>
</protein>
<evidence type="ECO:0008006" key="3">
    <source>
        <dbReference type="Google" id="ProtNLM"/>
    </source>
</evidence>
<proteinExistence type="predicted"/>
<dbReference type="Proteomes" id="UP000029500">
    <property type="component" value="Chromosome"/>
</dbReference>